<sequence>MQTGILLVEDETIIRLDVKQMLESAGYKVYATGDGESAIEMAYEINPDLIVMDIMMPKLNGLKASRIIGKATGTPIIFLTAYSQPDFIEDAKQPHVLGYLVKPVMEASLIPAVEIALSQVNIKKQITNEIKNLQEKLETRKLIERAKGYLMKVKNLSEDEAYVLLRKISMNHQKPMEVVASAILKKYQLKTSE</sequence>
<evidence type="ECO:0000256" key="3">
    <source>
        <dbReference type="PROSITE-ProRule" id="PRU00169"/>
    </source>
</evidence>
<dbReference type="SMART" id="SM00448">
    <property type="entry name" value="REC"/>
    <property type="match status" value="1"/>
</dbReference>
<proteinExistence type="predicted"/>
<dbReference type="Pfam" id="PF03861">
    <property type="entry name" value="ANTAR"/>
    <property type="match status" value="1"/>
</dbReference>
<dbReference type="PROSITE" id="PS50921">
    <property type="entry name" value="ANTAR"/>
    <property type="match status" value="1"/>
</dbReference>
<dbReference type="PANTHER" id="PTHR44591:SF3">
    <property type="entry name" value="RESPONSE REGULATORY DOMAIN-CONTAINING PROTEIN"/>
    <property type="match status" value="1"/>
</dbReference>
<keyword evidence="1 3" id="KW-0597">Phosphoprotein</keyword>
<dbReference type="InterPro" id="IPR036388">
    <property type="entry name" value="WH-like_DNA-bd_sf"/>
</dbReference>
<dbReference type="InterPro" id="IPR050595">
    <property type="entry name" value="Bact_response_regulator"/>
</dbReference>
<dbReference type="PIRSF" id="PIRSF036382">
    <property type="entry name" value="RR_antiterm"/>
    <property type="match status" value="1"/>
</dbReference>
<dbReference type="Pfam" id="PF00072">
    <property type="entry name" value="Response_reg"/>
    <property type="match status" value="1"/>
</dbReference>
<dbReference type="PROSITE" id="PS50110">
    <property type="entry name" value="RESPONSE_REGULATORY"/>
    <property type="match status" value="1"/>
</dbReference>
<organism evidence="6 7">
    <name type="scientific">Siminovitchia terrae</name>
    <name type="common">Bacillus terrae</name>
    <dbReference type="NCBI Taxonomy" id="1914933"/>
    <lineage>
        <taxon>Bacteria</taxon>
        <taxon>Bacillati</taxon>
        <taxon>Bacillota</taxon>
        <taxon>Bacilli</taxon>
        <taxon>Bacillales</taxon>
        <taxon>Bacillaceae</taxon>
        <taxon>Siminovitchia</taxon>
    </lineage>
</organism>
<dbReference type="Proteomes" id="UP000287296">
    <property type="component" value="Unassembled WGS sequence"/>
</dbReference>
<protein>
    <submittedName>
        <fullName evidence="6">Response regulator</fullName>
    </submittedName>
</protein>
<dbReference type="GO" id="GO:0000160">
    <property type="term" value="P:phosphorelay signal transduction system"/>
    <property type="evidence" value="ECO:0007669"/>
    <property type="project" value="UniProtKB-KW"/>
</dbReference>
<name>A0A429XC89_SIMTE</name>
<feature type="domain" description="Response regulatory" evidence="4">
    <location>
        <begin position="4"/>
        <end position="117"/>
    </location>
</feature>
<dbReference type="PANTHER" id="PTHR44591">
    <property type="entry name" value="STRESS RESPONSE REGULATOR PROTEIN 1"/>
    <property type="match status" value="1"/>
</dbReference>
<evidence type="ECO:0000259" key="4">
    <source>
        <dbReference type="PROSITE" id="PS50110"/>
    </source>
</evidence>
<dbReference type="InterPro" id="IPR005561">
    <property type="entry name" value="ANTAR"/>
</dbReference>
<evidence type="ECO:0000256" key="1">
    <source>
        <dbReference type="ARBA" id="ARBA00022553"/>
    </source>
</evidence>
<dbReference type="SUPFAM" id="SSF52172">
    <property type="entry name" value="CheY-like"/>
    <property type="match status" value="1"/>
</dbReference>
<accession>A0A429XC89</accession>
<evidence type="ECO:0000313" key="7">
    <source>
        <dbReference type="Proteomes" id="UP000287296"/>
    </source>
</evidence>
<comment type="caution">
    <text evidence="6">The sequence shown here is derived from an EMBL/GenBank/DDBJ whole genome shotgun (WGS) entry which is preliminary data.</text>
</comment>
<keyword evidence="2" id="KW-0902">Two-component regulatory system</keyword>
<reference evidence="6 7" key="1">
    <citation type="submission" date="2018-12" db="EMBL/GenBank/DDBJ databases">
        <authorList>
            <person name="Sun L."/>
            <person name="Chen Z."/>
        </authorList>
    </citation>
    <scope>NUCLEOTIDE SEQUENCE [LARGE SCALE GENOMIC DNA]</scope>
    <source>
        <strain evidence="6 7">LMG 29736</strain>
    </source>
</reference>
<dbReference type="InterPro" id="IPR001789">
    <property type="entry name" value="Sig_transdc_resp-reg_receiver"/>
</dbReference>
<dbReference type="AlphaFoldDB" id="A0A429XC89"/>
<evidence type="ECO:0000313" key="6">
    <source>
        <dbReference type="EMBL" id="RST61074.1"/>
    </source>
</evidence>
<feature type="domain" description="ANTAR" evidence="5">
    <location>
        <begin position="123"/>
        <end position="184"/>
    </location>
</feature>
<dbReference type="GO" id="GO:0003723">
    <property type="term" value="F:RNA binding"/>
    <property type="evidence" value="ECO:0007669"/>
    <property type="project" value="InterPro"/>
</dbReference>
<dbReference type="Gene3D" id="3.40.50.2300">
    <property type="match status" value="1"/>
</dbReference>
<dbReference type="OrthoDB" id="9780153at2"/>
<dbReference type="InterPro" id="IPR011006">
    <property type="entry name" value="CheY-like_superfamily"/>
</dbReference>
<dbReference type="InterPro" id="IPR008327">
    <property type="entry name" value="Sig_transdc_resp-reg_antiterm"/>
</dbReference>
<evidence type="ECO:0000259" key="5">
    <source>
        <dbReference type="PROSITE" id="PS50921"/>
    </source>
</evidence>
<dbReference type="RefSeq" id="WP_120114741.1">
    <property type="nucleotide sequence ID" value="NZ_QYTW02000002.1"/>
</dbReference>
<gene>
    <name evidence="6" type="ORF">D5F11_003210</name>
</gene>
<dbReference type="EMBL" id="QYTW02000002">
    <property type="protein sequence ID" value="RST61074.1"/>
    <property type="molecule type" value="Genomic_DNA"/>
</dbReference>
<evidence type="ECO:0000256" key="2">
    <source>
        <dbReference type="ARBA" id="ARBA00023012"/>
    </source>
</evidence>
<dbReference type="SMART" id="SM01012">
    <property type="entry name" value="ANTAR"/>
    <property type="match status" value="1"/>
</dbReference>
<dbReference type="Gene3D" id="1.10.10.10">
    <property type="entry name" value="Winged helix-like DNA-binding domain superfamily/Winged helix DNA-binding domain"/>
    <property type="match status" value="1"/>
</dbReference>
<feature type="modified residue" description="4-aspartylphosphate" evidence="3">
    <location>
        <position position="53"/>
    </location>
</feature>